<dbReference type="Proteomes" id="UP000326979">
    <property type="component" value="Unassembled WGS sequence"/>
</dbReference>
<dbReference type="RefSeq" id="WP_152788332.1">
    <property type="nucleotide sequence ID" value="NZ_BAABEQ010000002.1"/>
</dbReference>
<protein>
    <submittedName>
        <fullName evidence="1">Uncharacterized protein</fullName>
    </submittedName>
</protein>
<gene>
    <name evidence="1" type="ORF">FNH04_26620</name>
</gene>
<organism evidence="1 2">
    <name type="scientific">Streptomyces phyllanthi</name>
    <dbReference type="NCBI Taxonomy" id="1803180"/>
    <lineage>
        <taxon>Bacteria</taxon>
        <taxon>Bacillati</taxon>
        <taxon>Actinomycetota</taxon>
        <taxon>Actinomycetes</taxon>
        <taxon>Kitasatosporales</taxon>
        <taxon>Streptomycetaceae</taxon>
        <taxon>Streptomyces</taxon>
    </lineage>
</organism>
<comment type="caution">
    <text evidence="1">The sequence shown here is derived from an EMBL/GenBank/DDBJ whole genome shotgun (WGS) entry which is preliminary data.</text>
</comment>
<evidence type="ECO:0000313" key="2">
    <source>
        <dbReference type="Proteomes" id="UP000326979"/>
    </source>
</evidence>
<accession>A0A5N8WAA6</accession>
<dbReference type="OrthoDB" id="3687018at2"/>
<name>A0A5N8WAA6_9ACTN</name>
<reference evidence="1 2" key="1">
    <citation type="submission" date="2019-07" db="EMBL/GenBank/DDBJ databases">
        <title>New species of Amycolatopsis and Streptomyces.</title>
        <authorList>
            <person name="Duangmal K."/>
            <person name="Teo W.F.A."/>
            <person name="Lipun K."/>
        </authorList>
    </citation>
    <scope>NUCLEOTIDE SEQUENCE [LARGE SCALE GENOMIC DNA]</scope>
    <source>
        <strain evidence="1 2">TISTR 2346</strain>
    </source>
</reference>
<evidence type="ECO:0000313" key="1">
    <source>
        <dbReference type="EMBL" id="MPY43358.1"/>
    </source>
</evidence>
<dbReference type="EMBL" id="VJZE01000219">
    <property type="protein sequence ID" value="MPY43358.1"/>
    <property type="molecule type" value="Genomic_DNA"/>
</dbReference>
<dbReference type="AlphaFoldDB" id="A0A5N8WAA6"/>
<proteinExistence type="predicted"/>
<sequence>MGNLWIGPPGSMYEIDQAAKSFDRTADLGVSEFKSLGGRVTVTRNLAPVRRIKLSWDLLPPAQARALDRIARRIDHPGPVFLVDPASGNVLAPAQAAGRGEKGATGITGLGQWFRTGSSGTVAESTTAPGTFTFTAVDGGSAVAWGCVSTEGAVGDFPVSPGLQVSFRAPTAIAALGTAGVGIDFKKADGAYLSTTSASGPLVTGTVPAGAAYVTPTAKPGTAGTYSLAGACLTYGGTAADGVPGDGLPPMSVTGYSDTPGRPLPFRNFSLDLVEVSSATG</sequence>
<keyword evidence="2" id="KW-1185">Reference proteome</keyword>